<sequence>MLLIQLYLNIQVSIIEQILVGIYFASTATDSITLLYFIQNFFSFSSVLLQTFSNSSIYQISFQNKSIILQFVHILMRKIKFILIIIQQLKYQQKQINITKFNVSQSQSYVELFRKYISIEGQVQKFTMNKKVKLEQLYIDQLYQLFLLNQQFNYL</sequence>
<keyword evidence="2" id="KW-1185">Reference proteome</keyword>
<name>A0A8S1X0I1_9CILI</name>
<protein>
    <submittedName>
        <fullName evidence="1">Uncharacterized protein</fullName>
    </submittedName>
</protein>
<dbReference type="Proteomes" id="UP000689195">
    <property type="component" value="Unassembled WGS sequence"/>
</dbReference>
<reference evidence="1" key="1">
    <citation type="submission" date="2021-01" db="EMBL/GenBank/DDBJ databases">
        <authorList>
            <consortium name="Genoscope - CEA"/>
            <person name="William W."/>
        </authorList>
    </citation>
    <scope>NUCLEOTIDE SEQUENCE</scope>
</reference>
<evidence type="ECO:0000313" key="2">
    <source>
        <dbReference type="Proteomes" id="UP000689195"/>
    </source>
</evidence>
<organism evidence="1 2">
    <name type="scientific">Paramecium pentaurelia</name>
    <dbReference type="NCBI Taxonomy" id="43138"/>
    <lineage>
        <taxon>Eukaryota</taxon>
        <taxon>Sar</taxon>
        <taxon>Alveolata</taxon>
        <taxon>Ciliophora</taxon>
        <taxon>Intramacronucleata</taxon>
        <taxon>Oligohymenophorea</taxon>
        <taxon>Peniculida</taxon>
        <taxon>Parameciidae</taxon>
        <taxon>Paramecium</taxon>
    </lineage>
</organism>
<gene>
    <name evidence="1" type="ORF">PPENT_87.1.T0990198</name>
</gene>
<proteinExistence type="predicted"/>
<accession>A0A8S1X0I1</accession>
<comment type="caution">
    <text evidence="1">The sequence shown here is derived from an EMBL/GenBank/DDBJ whole genome shotgun (WGS) entry which is preliminary data.</text>
</comment>
<evidence type="ECO:0000313" key="1">
    <source>
        <dbReference type="EMBL" id="CAD8191746.1"/>
    </source>
</evidence>
<dbReference type="EMBL" id="CAJJDO010000099">
    <property type="protein sequence ID" value="CAD8191746.1"/>
    <property type="molecule type" value="Genomic_DNA"/>
</dbReference>
<dbReference type="AlphaFoldDB" id="A0A8S1X0I1"/>